<dbReference type="RefSeq" id="WP_371701214.1">
    <property type="nucleotide sequence ID" value="NZ_JBFRME010000059.1"/>
</dbReference>
<name>A0ABV4KI55_9VIBR</name>
<evidence type="ECO:0008006" key="4">
    <source>
        <dbReference type="Google" id="ProtNLM"/>
    </source>
</evidence>
<sequence length="211" mass="24565">MSVENWLIGIVCAVFGVVAGHVLTSRLYGQRVESLEQAMNDEFEFLRVEMERWFPKLLLEHQKPIQDVYSVIPAIDLSLVENIVIELASSKRRVTREQRKFIIRLKFLLAHAVEIDSQRGVLVKKLFETENLIDLGEKREIGNRISFLTAQLLIDAAETIFYLIKLSEEQRNFEINEHHSYKDYIDVACKLSNVEVQPDVWRMVYVQTGIE</sequence>
<protein>
    <recommendedName>
        <fullName evidence="4">DUF4760 domain-containing protein</fullName>
    </recommendedName>
</protein>
<keyword evidence="1" id="KW-0812">Transmembrane</keyword>
<evidence type="ECO:0000313" key="2">
    <source>
        <dbReference type="EMBL" id="MEZ8052092.1"/>
    </source>
</evidence>
<organism evidence="2 3">
    <name type="scientific">Vibrio atlanticus</name>
    <dbReference type="NCBI Taxonomy" id="693153"/>
    <lineage>
        <taxon>Bacteria</taxon>
        <taxon>Pseudomonadati</taxon>
        <taxon>Pseudomonadota</taxon>
        <taxon>Gammaproteobacteria</taxon>
        <taxon>Vibrionales</taxon>
        <taxon>Vibrionaceae</taxon>
        <taxon>Vibrio</taxon>
    </lineage>
</organism>
<proteinExistence type="predicted"/>
<evidence type="ECO:0000256" key="1">
    <source>
        <dbReference type="SAM" id="Phobius"/>
    </source>
</evidence>
<reference evidence="2 3" key="1">
    <citation type="submission" date="2024-06" db="EMBL/GenBank/DDBJ databases">
        <authorList>
            <person name="Steensen K."/>
            <person name="Seneca J."/>
            <person name="Bartlau N."/>
            <person name="Yu A.X."/>
            <person name="Polz M.F."/>
        </authorList>
    </citation>
    <scope>NUCLEOTIDE SEQUENCE [LARGE SCALE GENOMIC DNA]</scope>
    <source>
        <strain evidence="2 3">1F9</strain>
    </source>
</reference>
<dbReference type="Proteomes" id="UP001569175">
    <property type="component" value="Unassembled WGS sequence"/>
</dbReference>
<feature type="transmembrane region" description="Helical" evidence="1">
    <location>
        <begin position="6"/>
        <end position="24"/>
    </location>
</feature>
<dbReference type="EMBL" id="JBGOOL010000005">
    <property type="protein sequence ID" value="MEZ8052092.1"/>
    <property type="molecule type" value="Genomic_DNA"/>
</dbReference>
<evidence type="ECO:0000313" key="3">
    <source>
        <dbReference type="Proteomes" id="UP001569175"/>
    </source>
</evidence>
<keyword evidence="3" id="KW-1185">Reference proteome</keyword>
<comment type="caution">
    <text evidence="2">The sequence shown here is derived from an EMBL/GenBank/DDBJ whole genome shotgun (WGS) entry which is preliminary data.</text>
</comment>
<keyword evidence="1" id="KW-1133">Transmembrane helix</keyword>
<keyword evidence="1" id="KW-0472">Membrane</keyword>
<accession>A0ABV4KI55</accession>
<gene>
    <name evidence="2" type="ORF">ACED57_02865</name>
</gene>